<feature type="transmembrane region" description="Helical" evidence="6">
    <location>
        <begin position="193"/>
        <end position="210"/>
    </location>
</feature>
<proteinExistence type="predicted"/>
<evidence type="ECO:0000256" key="5">
    <source>
        <dbReference type="ARBA" id="ARBA00023136"/>
    </source>
</evidence>
<evidence type="ECO:0000256" key="4">
    <source>
        <dbReference type="ARBA" id="ARBA00022989"/>
    </source>
</evidence>
<keyword evidence="2" id="KW-1003">Cell membrane</keyword>
<evidence type="ECO:0000259" key="7">
    <source>
        <dbReference type="PROSITE" id="PS51094"/>
    </source>
</evidence>
<evidence type="ECO:0000256" key="3">
    <source>
        <dbReference type="ARBA" id="ARBA00022692"/>
    </source>
</evidence>
<feature type="transmembrane region" description="Helical" evidence="6">
    <location>
        <begin position="33"/>
        <end position="53"/>
    </location>
</feature>
<keyword evidence="3 6" id="KW-0812">Transmembrane</keyword>
<keyword evidence="4 6" id="KW-1133">Transmembrane helix</keyword>
<dbReference type="EMBL" id="CP019646">
    <property type="protein sequence ID" value="AQQ72352.1"/>
    <property type="molecule type" value="Genomic_DNA"/>
</dbReference>
<dbReference type="RefSeq" id="WP_146684553.1">
    <property type="nucleotide sequence ID" value="NZ_CP019646.1"/>
</dbReference>
<feature type="transmembrane region" description="Helical" evidence="6">
    <location>
        <begin position="388"/>
        <end position="406"/>
    </location>
</feature>
<evidence type="ECO:0000256" key="2">
    <source>
        <dbReference type="ARBA" id="ARBA00022475"/>
    </source>
</evidence>
<dbReference type="STRING" id="1851148.SMSP2_02735"/>
<sequence length="627" mass="68479">MQKLKKGLGAIDIFCLASGAMISSGLFVLPGLVFAYSGPSVILIYILASLLALPAGLSQSELATAMPKAGGSYFFIARSLGSASGLFCGLADWFSVSLKAAFALVGMAAFIELFLGYVLNIDTGQGEFLMRIIACGGCIAFSLLNLSGTKHASLFQIALVAVLLVILILFVAFGSASIKVEKFSPFFKPDMGLLQLFSVTGMVFVSYGGFTKVAAVSEEIHDPGRNIPLGMLTAWFIVSFLYFAVTAVTVGVMDAEKLSGSLTPISSAAMLFMGGWGKALLAAAAMTAFITTANAGIMSASRSLLAMGRDKLLPPFFSAISRKNAVPVNSIIFTAVFMMATIILLDLKLLVKTASTLMIILFALVNLSVIVMRMSGLQSYRPAFRFSGYPYVQVFAIIVYIGLILSMGAVPLIISGAFLVVSAAWYFIYVSRAVSQQSAVMHIAERITNKQLKLQSTDLEDELREILLERDEIVQDRFDELVHNCRIIDIPACEHMELFHRIGAEFADFAGNREDYFFEKLCEREEQSSTVIDTGLAIPHIIIDGENAFHVMMVRSIDGIHFSKSPEPVHCVFVLAGTKDERNYHLRALMAIAQITQQKDFMKKWMSARDENMLRNLILLSQRTRHS</sequence>
<name>A0A1Q2MJ34_9BACT</name>
<dbReference type="InterPro" id="IPR002293">
    <property type="entry name" value="AA/rel_permease1"/>
</dbReference>
<dbReference type="InterPro" id="IPR002178">
    <property type="entry name" value="PTS_EIIA_type-2_dom"/>
</dbReference>
<evidence type="ECO:0000256" key="6">
    <source>
        <dbReference type="SAM" id="Phobius"/>
    </source>
</evidence>
<dbReference type="KEGG" id="pbas:SMSP2_02735"/>
<keyword evidence="5 6" id="KW-0472">Membrane</keyword>
<dbReference type="InterPro" id="IPR016152">
    <property type="entry name" value="PTrfase/Anion_transptr"/>
</dbReference>
<protein>
    <submittedName>
        <fullName evidence="8">Putative amino acid permease YhdG</fullName>
    </submittedName>
</protein>
<feature type="transmembrane region" description="Helical" evidence="6">
    <location>
        <begin position="230"/>
        <end position="251"/>
    </location>
</feature>
<dbReference type="PROSITE" id="PS51094">
    <property type="entry name" value="PTS_EIIA_TYPE_2"/>
    <property type="match status" value="1"/>
</dbReference>
<dbReference type="Proteomes" id="UP000188181">
    <property type="component" value="Chromosome"/>
</dbReference>
<reference evidence="9" key="1">
    <citation type="submission" date="2017-02" db="EMBL/GenBank/DDBJ databases">
        <title>Comparative genomics and description of representatives of a novel lineage of planctomycetes thriving in anoxic sediments.</title>
        <authorList>
            <person name="Spring S."/>
            <person name="Bunk B."/>
            <person name="Sproer C."/>
        </authorList>
    </citation>
    <scope>NUCLEOTIDE SEQUENCE [LARGE SCALE GENOMIC DNA]</scope>
    <source>
        <strain evidence="9">SM-Chi-D1</strain>
    </source>
</reference>
<dbReference type="InterPro" id="IPR050367">
    <property type="entry name" value="APC_superfamily"/>
</dbReference>
<dbReference type="OrthoDB" id="9762947at2"/>
<feature type="domain" description="PTS EIIA type-2" evidence="7">
    <location>
        <begin position="479"/>
        <end position="621"/>
    </location>
</feature>
<dbReference type="Gene3D" id="1.20.1740.10">
    <property type="entry name" value="Amino acid/polyamine transporter I"/>
    <property type="match status" value="1"/>
</dbReference>
<dbReference type="AlphaFoldDB" id="A0A1Q2MJ34"/>
<dbReference type="SUPFAM" id="SSF55804">
    <property type="entry name" value="Phoshotransferase/anion transport protein"/>
    <property type="match status" value="1"/>
</dbReference>
<comment type="subcellular location">
    <subcellularLocation>
        <location evidence="1">Cell membrane</location>
        <topology evidence="1">Multi-pass membrane protein</topology>
    </subcellularLocation>
</comment>
<dbReference type="Pfam" id="PF00359">
    <property type="entry name" value="PTS_EIIA_2"/>
    <property type="match status" value="1"/>
</dbReference>
<accession>A0A1Q2MJ34</accession>
<feature type="transmembrane region" description="Helical" evidence="6">
    <location>
        <begin position="326"/>
        <end position="345"/>
    </location>
</feature>
<feature type="transmembrane region" description="Helical" evidence="6">
    <location>
        <begin position="357"/>
        <end position="376"/>
    </location>
</feature>
<dbReference type="GO" id="GO:0022857">
    <property type="term" value="F:transmembrane transporter activity"/>
    <property type="evidence" value="ECO:0007669"/>
    <property type="project" value="InterPro"/>
</dbReference>
<dbReference type="Pfam" id="PF13520">
    <property type="entry name" value="AA_permease_2"/>
    <property type="match status" value="1"/>
</dbReference>
<dbReference type="PANTHER" id="PTHR42770">
    <property type="entry name" value="AMINO ACID TRANSPORTER-RELATED"/>
    <property type="match status" value="1"/>
</dbReference>
<feature type="transmembrane region" description="Helical" evidence="6">
    <location>
        <begin position="100"/>
        <end position="121"/>
    </location>
</feature>
<gene>
    <name evidence="8" type="primary">yhdG_1</name>
    <name evidence="8" type="ORF">SMSP2_02735</name>
</gene>
<dbReference type="Gene3D" id="3.40.930.10">
    <property type="entry name" value="Mannitol-specific EII, Chain A"/>
    <property type="match status" value="1"/>
</dbReference>
<organism evidence="8 9">
    <name type="scientific">Limihaloglobus sulfuriphilus</name>
    <dbReference type="NCBI Taxonomy" id="1851148"/>
    <lineage>
        <taxon>Bacteria</taxon>
        <taxon>Pseudomonadati</taxon>
        <taxon>Planctomycetota</taxon>
        <taxon>Phycisphaerae</taxon>
        <taxon>Sedimentisphaerales</taxon>
        <taxon>Sedimentisphaeraceae</taxon>
        <taxon>Limihaloglobus</taxon>
    </lineage>
</organism>
<feature type="transmembrane region" description="Helical" evidence="6">
    <location>
        <begin position="7"/>
        <end position="27"/>
    </location>
</feature>
<feature type="transmembrane region" description="Helical" evidence="6">
    <location>
        <begin position="412"/>
        <end position="431"/>
    </location>
</feature>
<evidence type="ECO:0000256" key="1">
    <source>
        <dbReference type="ARBA" id="ARBA00004651"/>
    </source>
</evidence>
<feature type="transmembrane region" description="Helical" evidence="6">
    <location>
        <begin position="128"/>
        <end position="148"/>
    </location>
</feature>
<dbReference type="PANTHER" id="PTHR42770:SF7">
    <property type="entry name" value="MEMBRANE PROTEIN"/>
    <property type="match status" value="1"/>
</dbReference>
<evidence type="ECO:0000313" key="9">
    <source>
        <dbReference type="Proteomes" id="UP000188181"/>
    </source>
</evidence>
<feature type="transmembrane region" description="Helical" evidence="6">
    <location>
        <begin position="154"/>
        <end position="173"/>
    </location>
</feature>
<keyword evidence="9" id="KW-1185">Reference proteome</keyword>
<dbReference type="GO" id="GO:0005886">
    <property type="term" value="C:plasma membrane"/>
    <property type="evidence" value="ECO:0007669"/>
    <property type="project" value="UniProtKB-SubCell"/>
</dbReference>
<evidence type="ECO:0000313" key="8">
    <source>
        <dbReference type="EMBL" id="AQQ72352.1"/>
    </source>
</evidence>